<organism evidence="3 4">
    <name type="scientific">Lactococcus termiticola</name>
    <dbReference type="NCBI Taxonomy" id="2169526"/>
    <lineage>
        <taxon>Bacteria</taxon>
        <taxon>Bacillati</taxon>
        <taxon>Bacillota</taxon>
        <taxon>Bacilli</taxon>
        <taxon>Lactobacillales</taxon>
        <taxon>Streptococcaceae</taxon>
        <taxon>Lactococcus</taxon>
    </lineage>
</organism>
<dbReference type="Gene3D" id="3.30.70.20">
    <property type="match status" value="1"/>
</dbReference>
<reference evidence="3 4" key="1">
    <citation type="journal article" date="2018" name="Genome Announc.">
        <title>Draft Genome Sequence of Lactococcus sp. Strain NtB2 (JCM 32569), Isolated from the Gut of the Higher Termite Nasutitermes takasagoensis.</title>
        <authorList>
            <person name="Noda S."/>
            <person name="Aihara C."/>
            <person name="Yuki M."/>
            <person name="Ohkuma M."/>
        </authorList>
    </citation>
    <scope>NUCLEOTIDE SEQUENCE [LARGE SCALE GENOMIC DNA]</scope>
    <source>
        <strain evidence="3 4">NtB2</strain>
    </source>
</reference>
<dbReference type="InterPro" id="IPR017896">
    <property type="entry name" value="4Fe4S_Fe-S-bd"/>
</dbReference>
<accession>A0A2R5HHA2</accession>
<dbReference type="InterPro" id="IPR052395">
    <property type="entry name" value="ET_Ferredoxin"/>
</dbReference>
<gene>
    <name evidence="3" type="primary">fer</name>
    <name evidence="3" type="ORF">NtB2_01564</name>
</gene>
<evidence type="ECO:0000256" key="1">
    <source>
        <dbReference type="ARBA" id="ARBA00001966"/>
    </source>
</evidence>
<name>A0A2R5HHA2_9LACT</name>
<dbReference type="PANTHER" id="PTHR39163:SF1">
    <property type="entry name" value="FERREDOXIN"/>
    <property type="match status" value="1"/>
</dbReference>
<dbReference type="EMBL" id="BFFO01000012">
    <property type="protein sequence ID" value="GBG97419.1"/>
    <property type="molecule type" value="Genomic_DNA"/>
</dbReference>
<dbReference type="AlphaFoldDB" id="A0A2R5HHA2"/>
<dbReference type="OrthoDB" id="9801085at2"/>
<evidence type="ECO:0000313" key="4">
    <source>
        <dbReference type="Proteomes" id="UP000245021"/>
    </source>
</evidence>
<comment type="cofactor">
    <cofactor evidence="1">
        <name>[4Fe-4S] cluster</name>
        <dbReference type="ChEBI" id="CHEBI:49883"/>
    </cofactor>
</comment>
<proteinExistence type="predicted"/>
<feature type="domain" description="4Fe-4S ferredoxin-type" evidence="2">
    <location>
        <begin position="1"/>
        <end position="29"/>
    </location>
</feature>
<dbReference type="SUPFAM" id="SSF54862">
    <property type="entry name" value="4Fe-4S ferredoxins"/>
    <property type="match status" value="1"/>
</dbReference>
<dbReference type="Pfam" id="PF13370">
    <property type="entry name" value="Fer4_13"/>
    <property type="match status" value="1"/>
</dbReference>
<dbReference type="Proteomes" id="UP000245021">
    <property type="component" value="Unassembled WGS sequence"/>
</dbReference>
<comment type="caution">
    <text evidence="3">The sequence shown here is derived from an EMBL/GenBank/DDBJ whole genome shotgun (WGS) entry which is preliminary data.</text>
</comment>
<keyword evidence="4" id="KW-1185">Reference proteome</keyword>
<dbReference type="PROSITE" id="PS51379">
    <property type="entry name" value="4FE4S_FER_2"/>
    <property type="match status" value="1"/>
</dbReference>
<sequence>MKIKLQIEDCIACGLCHVKAPEIFDYDDSGLVRFYADKEAGEIELKESDGLIEAIKHCPTGAIKATK</sequence>
<evidence type="ECO:0000259" key="2">
    <source>
        <dbReference type="PROSITE" id="PS51379"/>
    </source>
</evidence>
<protein>
    <submittedName>
        <fullName evidence="3">Ferredoxin</fullName>
    </submittedName>
</protein>
<evidence type="ECO:0000313" key="3">
    <source>
        <dbReference type="EMBL" id="GBG97419.1"/>
    </source>
</evidence>
<dbReference type="RefSeq" id="WP_109246378.1">
    <property type="nucleotide sequence ID" value="NZ_BFFO01000012.1"/>
</dbReference>
<dbReference type="PANTHER" id="PTHR39163">
    <property type="entry name" value="FERREDOXIN"/>
    <property type="match status" value="1"/>
</dbReference>